<evidence type="ECO:0000256" key="1">
    <source>
        <dbReference type="ARBA" id="ARBA00010347"/>
    </source>
</evidence>
<protein>
    <submittedName>
        <fullName evidence="7">Cytoplasmic polyadenylation element binding protein 2</fullName>
    </submittedName>
</protein>
<evidence type="ECO:0000259" key="5">
    <source>
        <dbReference type="Pfam" id="PF16366"/>
    </source>
</evidence>
<dbReference type="FunFam" id="4.10.640.40:FF:000001">
    <property type="entry name" value="Cytoplasmic polyadenylation element-binding 2 isoform X2"/>
    <property type="match status" value="1"/>
</dbReference>
<keyword evidence="3" id="KW-0694">RNA-binding</keyword>
<feature type="domain" description="RRM" evidence="6">
    <location>
        <begin position="327"/>
        <end position="364"/>
    </location>
</feature>
<dbReference type="Gene3D" id="4.10.640.40">
    <property type="entry name" value="Cytoplasmic polyadenylation element-binding protein, ZZ domain"/>
    <property type="match status" value="1"/>
</dbReference>
<feature type="region of interest" description="Disordered" evidence="4">
    <location>
        <begin position="1"/>
        <end position="102"/>
    </location>
</feature>
<dbReference type="InterPro" id="IPR038446">
    <property type="entry name" value="CEBP_ZZ_sf"/>
</dbReference>
<keyword evidence="8" id="KW-1185">Reference proteome</keyword>
<dbReference type="InterPro" id="IPR032296">
    <property type="entry name" value="CEBP_ZZ"/>
</dbReference>
<dbReference type="InterPro" id="IPR035979">
    <property type="entry name" value="RBD_domain_sf"/>
</dbReference>
<reference evidence="7" key="2">
    <citation type="submission" date="2025-09" db="UniProtKB">
        <authorList>
            <consortium name="Ensembl"/>
        </authorList>
    </citation>
    <scope>IDENTIFICATION</scope>
</reference>
<proteinExistence type="inferred from homology"/>
<dbReference type="SUPFAM" id="SSF54928">
    <property type="entry name" value="RNA-binding domain, RBD"/>
    <property type="match status" value="1"/>
</dbReference>
<dbReference type="Pfam" id="PF16366">
    <property type="entry name" value="CEBP_ZZ"/>
    <property type="match status" value="1"/>
</dbReference>
<dbReference type="Gene3D" id="3.30.70.330">
    <property type="match status" value="2"/>
</dbReference>
<gene>
    <name evidence="7" type="primary">CPEB2</name>
</gene>
<dbReference type="PANTHER" id="PTHR12566:SF8">
    <property type="entry name" value="CYTOPLASMIC POLYADENYLATION ELEMENT-BINDING PROTEIN 2"/>
    <property type="match status" value="1"/>
</dbReference>
<dbReference type="CDD" id="cd19757">
    <property type="entry name" value="Bbox1"/>
    <property type="match status" value="1"/>
</dbReference>
<dbReference type="PANTHER" id="PTHR12566">
    <property type="entry name" value="CYTOPLASMIC POLYADENYLATION ELEMENT BINDING PROTEIN CPEB"/>
    <property type="match status" value="1"/>
</dbReference>
<feature type="compositionally biased region" description="Low complexity" evidence="4">
    <location>
        <begin position="81"/>
        <end position="102"/>
    </location>
</feature>
<accession>A0A2K6GSU8</accession>
<dbReference type="GO" id="GO:0045202">
    <property type="term" value="C:synapse"/>
    <property type="evidence" value="ECO:0007669"/>
    <property type="project" value="TreeGrafter"/>
</dbReference>
<dbReference type="GO" id="GO:0000900">
    <property type="term" value="F:mRNA regulatory element binding translation repressor activity"/>
    <property type="evidence" value="ECO:0007669"/>
    <property type="project" value="TreeGrafter"/>
</dbReference>
<dbReference type="Ensembl" id="ENSPCOT00000040220.1">
    <property type="protein sequence ID" value="ENSPCOP00000029284.1"/>
    <property type="gene ID" value="ENSPCOG00000027324.1"/>
</dbReference>
<organism evidence="7 8">
    <name type="scientific">Propithecus coquereli</name>
    <name type="common">Coquerel's sifaka</name>
    <name type="synonym">Propithecus verreauxi coquereli</name>
    <dbReference type="NCBI Taxonomy" id="379532"/>
    <lineage>
        <taxon>Eukaryota</taxon>
        <taxon>Metazoa</taxon>
        <taxon>Chordata</taxon>
        <taxon>Craniata</taxon>
        <taxon>Vertebrata</taxon>
        <taxon>Euteleostomi</taxon>
        <taxon>Mammalia</taxon>
        <taxon>Eutheria</taxon>
        <taxon>Euarchontoglires</taxon>
        <taxon>Primates</taxon>
        <taxon>Strepsirrhini</taxon>
        <taxon>Lemuriformes</taxon>
        <taxon>Indriidae</taxon>
        <taxon>Propithecus</taxon>
    </lineage>
</organism>
<dbReference type="GO" id="GO:0003730">
    <property type="term" value="F:mRNA 3'-UTR binding"/>
    <property type="evidence" value="ECO:0007669"/>
    <property type="project" value="InterPro"/>
</dbReference>
<keyword evidence="2" id="KW-0677">Repeat</keyword>
<name>A0A2K6GSU8_PROCO</name>
<evidence type="ECO:0000259" key="6">
    <source>
        <dbReference type="Pfam" id="PF16367"/>
    </source>
</evidence>
<reference evidence="7" key="1">
    <citation type="submission" date="2025-08" db="UniProtKB">
        <authorList>
            <consortium name="Ensembl"/>
        </authorList>
    </citation>
    <scope>IDENTIFICATION</scope>
</reference>
<dbReference type="Proteomes" id="UP000233160">
    <property type="component" value="Unassembled WGS sequence"/>
</dbReference>
<evidence type="ECO:0000256" key="4">
    <source>
        <dbReference type="SAM" id="MobiDB-lite"/>
    </source>
</evidence>
<evidence type="ECO:0000256" key="3">
    <source>
        <dbReference type="ARBA" id="ARBA00022884"/>
    </source>
</evidence>
<dbReference type="GeneTree" id="ENSGT00940000160357"/>
<feature type="domain" description="Cytoplasmic polyadenylation element-binding protein ZZ" evidence="5">
    <location>
        <begin position="427"/>
        <end position="487"/>
    </location>
</feature>
<dbReference type="Pfam" id="PF16367">
    <property type="entry name" value="RRM_7"/>
    <property type="match status" value="1"/>
</dbReference>
<feature type="region of interest" description="Disordered" evidence="4">
    <location>
        <begin position="117"/>
        <end position="153"/>
    </location>
</feature>
<dbReference type="GO" id="GO:2000766">
    <property type="term" value="P:negative regulation of cytoplasmic translation"/>
    <property type="evidence" value="ECO:0007669"/>
    <property type="project" value="TreeGrafter"/>
</dbReference>
<dbReference type="GO" id="GO:0005737">
    <property type="term" value="C:cytoplasm"/>
    <property type="evidence" value="ECO:0007669"/>
    <property type="project" value="TreeGrafter"/>
</dbReference>
<dbReference type="GO" id="GO:0008135">
    <property type="term" value="F:translation factor activity, RNA binding"/>
    <property type="evidence" value="ECO:0007669"/>
    <property type="project" value="TreeGrafter"/>
</dbReference>
<dbReference type="GO" id="GO:0005634">
    <property type="term" value="C:nucleus"/>
    <property type="evidence" value="ECO:0007669"/>
    <property type="project" value="TreeGrafter"/>
</dbReference>
<evidence type="ECO:0000313" key="8">
    <source>
        <dbReference type="Proteomes" id="UP000233160"/>
    </source>
</evidence>
<evidence type="ECO:0000256" key="2">
    <source>
        <dbReference type="ARBA" id="ARBA00022737"/>
    </source>
</evidence>
<evidence type="ECO:0000313" key="7">
    <source>
        <dbReference type="Ensembl" id="ENSPCOP00000029284.1"/>
    </source>
</evidence>
<sequence>MPPPSPDSENGFYPGLPSSMNPAFFPSFSPVSPHGCAGLSVQASGGGGGGFGGPFSATAVPPPPPAMNLPQQQPPPPAAPQQPQSRRSPVSPQLQQQHQAAAAAFLQQRNSYNHHQPLLKQSPWSNHQSGGWGTGSMSWGAMHGRDHRRTGNMGIPGTMNQISPLKKPFSGNVIAPPKFTRSTPSLTPKSWIEDNVFRTDNNSNTLLPLQVRSSLQLPAWGSDSLQDSWCTAAGTSRIDQVGCTVYLHNLQTPLSCLFKGRLSYPHPGTDNLLMLNARSYGRRRGRSSLFPIDDGLLDDGHSDQVGVLNSPTCYSAHQNGERIERFSRKVFVGGLPPDIDEDEITASFRRFGPLVVDWPHKVQIRPWNLSDSDFVMDGSQPLDPRKTIFVGGVPRPLRYEWKTNGTEKGKGKIAEAMSFHSESMWDVEVKPYVLDDQMCDECQGARCGGKFAPFFCANVTCLQYYCEFCWANIHSRAGREFHKPLVKEGADRPRQIHFRWN</sequence>
<dbReference type="InterPro" id="IPR000504">
    <property type="entry name" value="RRM_dom"/>
</dbReference>
<feature type="compositionally biased region" description="Gly residues" evidence="4">
    <location>
        <begin position="44"/>
        <end position="53"/>
    </location>
</feature>
<dbReference type="InterPro" id="IPR034819">
    <property type="entry name" value="CPEB"/>
</dbReference>
<dbReference type="InterPro" id="IPR012677">
    <property type="entry name" value="Nucleotide-bd_a/b_plait_sf"/>
</dbReference>
<comment type="similarity">
    <text evidence="1">Belongs to the RRM CPEB family.</text>
</comment>
<dbReference type="GO" id="GO:0043022">
    <property type="term" value="F:ribosome binding"/>
    <property type="evidence" value="ECO:0007669"/>
    <property type="project" value="TreeGrafter"/>
</dbReference>
<feature type="compositionally biased region" description="Low complexity" evidence="4">
    <location>
        <begin position="24"/>
        <end position="33"/>
    </location>
</feature>
<feature type="compositionally biased region" description="Pro residues" evidence="4">
    <location>
        <begin position="60"/>
        <end position="80"/>
    </location>
</feature>
<dbReference type="GO" id="GO:0043005">
    <property type="term" value="C:neuron projection"/>
    <property type="evidence" value="ECO:0007669"/>
    <property type="project" value="TreeGrafter"/>
</dbReference>
<dbReference type="AlphaFoldDB" id="A0A2K6GSU8"/>